<dbReference type="Proteomes" id="UP000607796">
    <property type="component" value="Unassembled WGS sequence"/>
</dbReference>
<accession>A0ABR9WX05</accession>
<dbReference type="EMBL" id="JADFFK010000001">
    <property type="protein sequence ID" value="MBE9635782.1"/>
    <property type="molecule type" value="Genomic_DNA"/>
</dbReference>
<comment type="caution">
    <text evidence="1">The sequence shown here is derived from an EMBL/GenBank/DDBJ whole genome shotgun (WGS) entry which is preliminary data.</text>
</comment>
<proteinExistence type="predicted"/>
<dbReference type="RefSeq" id="WP_194133085.1">
    <property type="nucleotide sequence ID" value="NZ_JADFFK010000001.1"/>
</dbReference>
<sequence>MPSWPSSLPFFSGRSAYELSGPTGHILRTQPSVGPAQRRLRTTAASRPFSGAISYMTLAQLAEFEAFYRDDLRLGSLAFDAVDPLTGEARVYAFAGEYKIRPNKLGVSVSAKLEIMP</sequence>
<reference evidence="1 2" key="1">
    <citation type="journal article" date="2021" name="Int. J. Syst. Evol. Microbiol.">
        <title>Salipiger mangrovisoli sp. nov., isolated from mangrove soil and the proposal for the reclassification of Paraphaeobacter pallidus as Salipiger pallidus comb. nov.</title>
        <authorList>
            <person name="Du J."/>
            <person name="Liu Y."/>
            <person name="Pei T."/>
            <person name="Deng M.R."/>
            <person name="Zhu H."/>
        </authorList>
    </citation>
    <scope>NUCLEOTIDE SEQUENCE [LARGE SCALE GENOMIC DNA]</scope>
    <source>
        <strain evidence="1 2">6D45A</strain>
    </source>
</reference>
<keyword evidence="2" id="KW-1185">Reference proteome</keyword>
<evidence type="ECO:0000313" key="2">
    <source>
        <dbReference type="Proteomes" id="UP000607796"/>
    </source>
</evidence>
<organism evidence="1 2">
    <name type="scientific">Salipiger mangrovisoli</name>
    <dbReference type="NCBI Taxonomy" id="2865933"/>
    <lineage>
        <taxon>Bacteria</taxon>
        <taxon>Pseudomonadati</taxon>
        <taxon>Pseudomonadota</taxon>
        <taxon>Alphaproteobacteria</taxon>
        <taxon>Rhodobacterales</taxon>
        <taxon>Roseobacteraceae</taxon>
        <taxon>Salipiger</taxon>
    </lineage>
</organism>
<name>A0ABR9WX05_9RHOB</name>
<protein>
    <submittedName>
        <fullName evidence="1">Uncharacterized protein</fullName>
    </submittedName>
</protein>
<gene>
    <name evidence="1" type="ORF">IQ782_02900</name>
</gene>
<evidence type="ECO:0000313" key="1">
    <source>
        <dbReference type="EMBL" id="MBE9635782.1"/>
    </source>
</evidence>